<sequence length="53" mass="5410">MATGLLNIGSGSVHVTPDPFHQALSATEDLFRKQEPVGKGHNDCGAHTGPGVG</sequence>
<evidence type="ECO:0000313" key="2">
    <source>
        <dbReference type="Proteomes" id="UP001604267"/>
    </source>
</evidence>
<evidence type="ECO:0000313" key="1">
    <source>
        <dbReference type="EMBL" id="MFG3013672.1"/>
    </source>
</evidence>
<dbReference type="Proteomes" id="UP001604267">
    <property type="component" value="Unassembled WGS sequence"/>
</dbReference>
<name>A0ABW7B916_9ACTN</name>
<proteinExistence type="predicted"/>
<reference evidence="1 2" key="1">
    <citation type="submission" date="2024-10" db="EMBL/GenBank/DDBJ databases">
        <title>The Natural Products Discovery Center: Release of the First 8490 Sequenced Strains for Exploring Actinobacteria Biosynthetic Diversity.</title>
        <authorList>
            <person name="Kalkreuter E."/>
            <person name="Kautsar S.A."/>
            <person name="Yang D."/>
            <person name="Bader C.D."/>
            <person name="Teijaro C.N."/>
            <person name="Fluegel L."/>
            <person name="Davis C.M."/>
            <person name="Simpson J.R."/>
            <person name="Lauterbach L."/>
            <person name="Steele A.D."/>
            <person name="Gui C."/>
            <person name="Meng S."/>
            <person name="Li G."/>
            <person name="Viehrig K."/>
            <person name="Ye F."/>
            <person name="Su P."/>
            <person name="Kiefer A.F."/>
            <person name="Nichols A."/>
            <person name="Cepeda A.J."/>
            <person name="Yan W."/>
            <person name="Fan B."/>
            <person name="Jiang Y."/>
            <person name="Adhikari A."/>
            <person name="Zheng C.-J."/>
            <person name="Schuster L."/>
            <person name="Cowan T.M."/>
            <person name="Smanski M.J."/>
            <person name="Chevrette M.G."/>
            <person name="De Carvalho L.P.S."/>
            <person name="Shen B."/>
        </authorList>
    </citation>
    <scope>NUCLEOTIDE SEQUENCE [LARGE SCALE GENOMIC DNA]</scope>
    <source>
        <strain evidence="1 2">NPDC048320</strain>
    </source>
</reference>
<dbReference type="RefSeq" id="WP_392819626.1">
    <property type="nucleotide sequence ID" value="NZ_JBICYV010000012.1"/>
</dbReference>
<comment type="caution">
    <text evidence="1">The sequence shown here is derived from an EMBL/GenBank/DDBJ whole genome shotgun (WGS) entry which is preliminary data.</text>
</comment>
<accession>A0ABW7B916</accession>
<keyword evidence="2" id="KW-1185">Reference proteome</keyword>
<organism evidence="1 2">
    <name type="scientific">Streptomyces cinerochromogenes</name>
    <dbReference type="NCBI Taxonomy" id="66422"/>
    <lineage>
        <taxon>Bacteria</taxon>
        <taxon>Bacillati</taxon>
        <taxon>Actinomycetota</taxon>
        <taxon>Actinomycetes</taxon>
        <taxon>Kitasatosporales</taxon>
        <taxon>Streptomycetaceae</taxon>
        <taxon>Streptomyces</taxon>
    </lineage>
</organism>
<dbReference type="EMBL" id="JBICYV010000012">
    <property type="protein sequence ID" value="MFG3013672.1"/>
    <property type="molecule type" value="Genomic_DNA"/>
</dbReference>
<protein>
    <submittedName>
        <fullName evidence="1">Uncharacterized protein</fullName>
    </submittedName>
</protein>
<gene>
    <name evidence="1" type="ORF">ACGFZB_25130</name>
</gene>